<sequence>MQYFKILFLYIFFFPSSLLANHIVGGEIEMIHIGNPGEFKYQVSLIQYFDCAQTANPGPDNWVLYRIFRKSDGAPMQDGTMFITAQEFVPYTNPDCALGFLCTLRITYSHEVTLDPTIFNDPDGYVIVWERCCRNWATDNLINPGWNGMTYELHFPPIVDSNNQPFINSSPKLFPPLSDYACINQLFYIDFAGTDDDGDSIVYSLAAPLDDHQPNDAGISALPDPTPPPHPIVDFKPGYTVNNMVPGNPSLSISSDGFITVTPSQVGLYVFSVTADEYRNGIKIGQARRDFQMLVVDGCNPPDPPEALVKVPGEKGFYNEDDTIFFVASVPKCFDLFVTDDAGTNVTLTAEGVNFGKEGSDLSDIFSFSEGLINAAGDTLKVEVCVSDCPYIQNEPYIIDLIAADDACPLPQRDTVRITIIVEPPTNEDPYFVNQLDTNKVTIPWNSQYVTTINGVDPDFDSLTINYFTVPDKPGYNIEDYGISFIASESDAGTISSQLIFDTNCRQFDYSDKTNFLLGIVLDDLDTCLILNQDTIYYDLTVELPLNSGPDLVANKPITDSVNNRPNFSIIEIETNLSGTYSLEFDADDLDNDTLTLSAIGVDFNLVDINASFASNGPAIGHVDGLFDIDFECINFPYDGINQYKINFITEDIDFCQEVNADTIQLIININLDENSKPQITNNSEEEIIVNMPFEIDINAIDEDNDMILLELISDILPGEFSFESVSGRGEVTSKLKWNPTCEFLNSDFSTKGYNLTFKVSDNSCPFFAISTKTIKFLLRKPKKDEFGFTPPNAFSPNNDGINDTYVLSNLTNPSQNLPIDACDDNFEYISFLDRTGIEVYKSYDRNFEWDGSGLSPGIYFYYIKYTISEYKGAVTKF</sequence>
<dbReference type="Pfam" id="PF13585">
    <property type="entry name" value="CHU_C"/>
    <property type="match status" value="1"/>
</dbReference>
<accession>A0A381QNB8</accession>
<evidence type="ECO:0000313" key="1">
    <source>
        <dbReference type="EMBL" id="SUZ79979.1"/>
    </source>
</evidence>
<dbReference type="AlphaFoldDB" id="A0A381QNB8"/>
<name>A0A381QNB8_9ZZZZ</name>
<dbReference type="EMBL" id="UINC01001408">
    <property type="protein sequence ID" value="SUZ79979.1"/>
    <property type="molecule type" value="Genomic_DNA"/>
</dbReference>
<reference evidence="1" key="1">
    <citation type="submission" date="2018-05" db="EMBL/GenBank/DDBJ databases">
        <authorList>
            <person name="Lanie J.A."/>
            <person name="Ng W.-L."/>
            <person name="Kazmierczak K.M."/>
            <person name="Andrzejewski T.M."/>
            <person name="Davidsen T.M."/>
            <person name="Wayne K.J."/>
            <person name="Tettelin H."/>
            <person name="Glass J.I."/>
            <person name="Rusch D."/>
            <person name="Podicherti R."/>
            <person name="Tsui H.-C.T."/>
            <person name="Winkler M.E."/>
        </authorList>
    </citation>
    <scope>NUCLEOTIDE SEQUENCE</scope>
</reference>
<evidence type="ECO:0008006" key="2">
    <source>
        <dbReference type="Google" id="ProtNLM"/>
    </source>
</evidence>
<proteinExistence type="predicted"/>
<gene>
    <name evidence="1" type="ORF">METZ01_LOCUS32833</name>
</gene>
<organism evidence="1">
    <name type="scientific">marine metagenome</name>
    <dbReference type="NCBI Taxonomy" id="408172"/>
    <lineage>
        <taxon>unclassified sequences</taxon>
        <taxon>metagenomes</taxon>
        <taxon>ecological metagenomes</taxon>
    </lineage>
</organism>
<protein>
    <recommendedName>
        <fullName evidence="2">Cadherin domain-containing protein</fullName>
    </recommendedName>
</protein>